<feature type="chain" id="PRO_5012957916" description="Heterokaryon incompatibility domain-containing protein" evidence="1">
    <location>
        <begin position="18"/>
        <end position="116"/>
    </location>
</feature>
<dbReference type="AlphaFoldDB" id="A0A1V6Q5D3"/>
<keyword evidence="3" id="KW-1185">Reference proteome</keyword>
<keyword evidence="1" id="KW-0732">Signal</keyword>
<dbReference type="EMBL" id="MDYO01000123">
    <property type="protein sequence ID" value="OQD84455.1"/>
    <property type="molecule type" value="Genomic_DNA"/>
</dbReference>
<evidence type="ECO:0008006" key="4">
    <source>
        <dbReference type="Google" id="ProtNLM"/>
    </source>
</evidence>
<feature type="signal peptide" evidence="1">
    <location>
        <begin position="1"/>
        <end position="17"/>
    </location>
</feature>
<protein>
    <recommendedName>
        <fullName evidence="4">Heterokaryon incompatibility domain-containing protein</fullName>
    </recommendedName>
</protein>
<gene>
    <name evidence="2" type="ORF">PENSOL_c124G05562</name>
</gene>
<sequence>MVAFSLPVVFGLPTALCLPVDIRLFTLLRDKIDGWYSPADAAGTDDDCVPLLLVVIDDDVDARLGALRLRGSERVTGAWIDLWSPFGGCVDWQIDSPIALVWVVPTAKPSIAVSEL</sequence>
<accession>A0A1V6Q5D3</accession>
<reference evidence="3" key="1">
    <citation type="journal article" date="2017" name="Nat. Microbiol.">
        <title>Global analysis of biosynthetic gene clusters reveals vast potential of secondary metabolite production in Penicillium species.</title>
        <authorList>
            <person name="Nielsen J.C."/>
            <person name="Grijseels S."/>
            <person name="Prigent S."/>
            <person name="Ji B."/>
            <person name="Dainat J."/>
            <person name="Nielsen K.F."/>
            <person name="Frisvad J.C."/>
            <person name="Workman M."/>
            <person name="Nielsen J."/>
        </authorList>
    </citation>
    <scope>NUCLEOTIDE SEQUENCE [LARGE SCALE GENOMIC DNA]</scope>
    <source>
        <strain evidence="3">IBT 29525</strain>
    </source>
</reference>
<comment type="caution">
    <text evidence="2">The sequence shown here is derived from an EMBL/GenBank/DDBJ whole genome shotgun (WGS) entry which is preliminary data.</text>
</comment>
<evidence type="ECO:0000313" key="3">
    <source>
        <dbReference type="Proteomes" id="UP000191612"/>
    </source>
</evidence>
<evidence type="ECO:0000313" key="2">
    <source>
        <dbReference type="EMBL" id="OQD84455.1"/>
    </source>
</evidence>
<proteinExistence type="predicted"/>
<organism evidence="2 3">
    <name type="scientific">Penicillium solitum</name>
    <dbReference type="NCBI Taxonomy" id="60172"/>
    <lineage>
        <taxon>Eukaryota</taxon>
        <taxon>Fungi</taxon>
        <taxon>Dikarya</taxon>
        <taxon>Ascomycota</taxon>
        <taxon>Pezizomycotina</taxon>
        <taxon>Eurotiomycetes</taxon>
        <taxon>Eurotiomycetidae</taxon>
        <taxon>Eurotiales</taxon>
        <taxon>Aspergillaceae</taxon>
        <taxon>Penicillium</taxon>
    </lineage>
</organism>
<dbReference type="Proteomes" id="UP000191612">
    <property type="component" value="Unassembled WGS sequence"/>
</dbReference>
<name>A0A1V6Q5D3_9EURO</name>
<evidence type="ECO:0000256" key="1">
    <source>
        <dbReference type="SAM" id="SignalP"/>
    </source>
</evidence>